<reference evidence="2" key="2">
    <citation type="submission" date="2016-11" db="UniProtKB">
        <authorList>
            <consortium name="WormBaseParasite"/>
        </authorList>
    </citation>
    <scope>IDENTIFICATION</scope>
</reference>
<proteinExistence type="predicted"/>
<dbReference type="AlphaFoldDB" id="A0A1I7VIV6"/>
<dbReference type="Proteomes" id="UP000095285">
    <property type="component" value="Unassembled WGS sequence"/>
</dbReference>
<sequence>MEQNKIHHTSLSSLTSTNDKRLKPFAQLFMEQANLHTTTIIPNDTLQQFNSPSVLLNDFGPASSDPEIKSRPLSSSLSRISVSPCSFHRRLALFYKLHHLFNI</sequence>
<accession>A0A1I7VIV6</accession>
<reference evidence="1" key="1">
    <citation type="submission" date="2012-04" db="EMBL/GenBank/DDBJ databases">
        <title>The Genome Sequence of Loa loa.</title>
        <authorList>
            <consortium name="The Broad Institute Genome Sequencing Platform"/>
            <consortium name="Broad Institute Genome Sequencing Center for Infectious Disease"/>
            <person name="Nutman T.B."/>
            <person name="Fink D.L."/>
            <person name="Russ C."/>
            <person name="Young S."/>
            <person name="Zeng Q."/>
            <person name="Gargeya S."/>
            <person name="Alvarado L."/>
            <person name="Berlin A."/>
            <person name="Chapman S.B."/>
            <person name="Chen Z."/>
            <person name="Freedman E."/>
            <person name="Gellesch M."/>
            <person name="Goldberg J."/>
            <person name="Griggs A."/>
            <person name="Gujja S."/>
            <person name="Heilman E.R."/>
            <person name="Heiman D."/>
            <person name="Howarth C."/>
            <person name="Mehta T."/>
            <person name="Neiman D."/>
            <person name="Pearson M."/>
            <person name="Roberts A."/>
            <person name="Saif S."/>
            <person name="Shea T."/>
            <person name="Shenoy N."/>
            <person name="Sisk P."/>
            <person name="Stolte C."/>
            <person name="Sykes S."/>
            <person name="White J."/>
            <person name="Yandava C."/>
            <person name="Haas B."/>
            <person name="Henn M.R."/>
            <person name="Nusbaum C."/>
            <person name="Birren B."/>
        </authorList>
    </citation>
    <scope>NUCLEOTIDE SEQUENCE [LARGE SCALE GENOMIC DNA]</scope>
</reference>
<organism evidence="1 2">
    <name type="scientific">Loa loa</name>
    <name type="common">Eye worm</name>
    <name type="synonym">Filaria loa</name>
    <dbReference type="NCBI Taxonomy" id="7209"/>
    <lineage>
        <taxon>Eukaryota</taxon>
        <taxon>Metazoa</taxon>
        <taxon>Ecdysozoa</taxon>
        <taxon>Nematoda</taxon>
        <taxon>Chromadorea</taxon>
        <taxon>Rhabditida</taxon>
        <taxon>Spirurina</taxon>
        <taxon>Spiruromorpha</taxon>
        <taxon>Filarioidea</taxon>
        <taxon>Onchocercidae</taxon>
        <taxon>Loa</taxon>
    </lineage>
</organism>
<dbReference type="WBParaSite" id="EN70_3059">
    <property type="protein sequence ID" value="EN70_3059"/>
    <property type="gene ID" value="EN70_3059"/>
</dbReference>
<protein>
    <submittedName>
        <fullName evidence="2">Ovule protein</fullName>
    </submittedName>
</protein>
<evidence type="ECO:0000313" key="1">
    <source>
        <dbReference type="Proteomes" id="UP000095285"/>
    </source>
</evidence>
<keyword evidence="1" id="KW-1185">Reference proteome</keyword>
<evidence type="ECO:0000313" key="2">
    <source>
        <dbReference type="WBParaSite" id="EN70_3059"/>
    </source>
</evidence>
<name>A0A1I7VIV6_LOALO</name>